<accession>Q8T3I7</accession>
<organism evidence="1">
    <name type="scientific">Drosophila melanogaster</name>
    <name type="common">Fruit fly</name>
    <dbReference type="NCBI Taxonomy" id="7227"/>
    <lineage>
        <taxon>Eukaryota</taxon>
        <taxon>Metazoa</taxon>
        <taxon>Ecdysozoa</taxon>
        <taxon>Arthropoda</taxon>
        <taxon>Hexapoda</taxon>
        <taxon>Insecta</taxon>
        <taxon>Pterygota</taxon>
        <taxon>Neoptera</taxon>
        <taxon>Endopterygota</taxon>
        <taxon>Diptera</taxon>
        <taxon>Brachycera</taxon>
        <taxon>Muscomorpha</taxon>
        <taxon>Ephydroidea</taxon>
        <taxon>Drosophilidae</taxon>
        <taxon>Drosophila</taxon>
        <taxon>Sophophora</taxon>
    </lineage>
</organism>
<name>Q8T3I7_DROME</name>
<evidence type="ECO:0000313" key="1">
    <source>
        <dbReference type="EMBL" id="AAM11426.1"/>
    </source>
</evidence>
<proteinExistence type="evidence at transcript level"/>
<dbReference type="AlphaFoldDB" id="Q8T3I7"/>
<protein>
    <submittedName>
        <fullName evidence="1">SD05379p</fullName>
    </submittedName>
</protein>
<sequence length="27" mass="2934">MRWEATATLSSDIATIVVDLAGHVYTI</sequence>
<reference evidence="1" key="1">
    <citation type="submission" date="2002-04" db="EMBL/GenBank/DDBJ databases">
        <authorList>
            <person name="Stapleton M."/>
            <person name="Brokstein P."/>
            <person name="Hong L."/>
            <person name="Agbayani A."/>
            <person name="Carlson J."/>
            <person name="Champe M."/>
            <person name="Chavez C."/>
            <person name="Dorsett V."/>
            <person name="Dresnek D."/>
            <person name="Farfan D."/>
            <person name="Frise E."/>
            <person name="George R."/>
            <person name="Gonzalez M."/>
            <person name="Guarin H."/>
            <person name="Kronmiller B."/>
            <person name="Li P."/>
            <person name="Liao G."/>
            <person name="Miranda A."/>
            <person name="Mungall C.J."/>
            <person name="Nunoo J."/>
            <person name="Pacleb J."/>
            <person name="Paragas V."/>
            <person name="Park S."/>
            <person name="Patel S."/>
            <person name="Phouanenavong S."/>
            <person name="Wan K."/>
            <person name="Yu C."/>
            <person name="Lewis S.E."/>
            <person name="Rubin G.M."/>
            <person name="Celniker S."/>
        </authorList>
    </citation>
    <scope>NUCLEOTIDE SEQUENCE</scope>
</reference>
<dbReference type="EMBL" id="AY095098">
    <property type="protein sequence ID" value="AAM11426.1"/>
    <property type="molecule type" value="mRNA"/>
</dbReference>